<feature type="transmembrane region" description="Helical" evidence="6">
    <location>
        <begin position="87"/>
        <end position="108"/>
    </location>
</feature>
<dbReference type="OrthoDB" id="9789927at2"/>
<dbReference type="CDD" id="cd06581">
    <property type="entry name" value="TM_PBP1_LivM_like"/>
    <property type="match status" value="1"/>
</dbReference>
<dbReference type="InterPro" id="IPR001851">
    <property type="entry name" value="ABC_transp_permease"/>
</dbReference>
<evidence type="ECO:0000256" key="5">
    <source>
        <dbReference type="ARBA" id="ARBA00023136"/>
    </source>
</evidence>
<evidence type="ECO:0000313" key="8">
    <source>
        <dbReference type="Proteomes" id="UP000243024"/>
    </source>
</evidence>
<keyword evidence="8" id="KW-1185">Reference proteome</keyword>
<dbReference type="Pfam" id="PF02653">
    <property type="entry name" value="BPD_transp_2"/>
    <property type="match status" value="1"/>
</dbReference>
<keyword evidence="5 6" id="KW-0472">Membrane</keyword>
<evidence type="ECO:0000256" key="3">
    <source>
        <dbReference type="ARBA" id="ARBA00022692"/>
    </source>
</evidence>
<evidence type="ECO:0000313" key="7">
    <source>
        <dbReference type="EMBL" id="OAR04748.1"/>
    </source>
</evidence>
<proteinExistence type="predicted"/>
<sequence>MDWLNPYQLQVLSFVFLNGILALSVFLTLATGQLSLGQAGFMSIGAYTAAILTGHAGMPMIVAVPAGAVLAGAVALIIGGPTLRLHGLYLAIATLGFGEVVRVVMLNLEVTGGALGLKGLPSLGGELYRLEQTLGLTTERVGLTPAQLKALSVTVFLFLLLLLVVVLLARLMRSRVGRAFSAIRADEVAAEAMGIDLRAYKLLAFVLGAVLAGFGGGLYAHLTTAITPDDFNYHRVVEMLSFAVIGGAEVFWGPLVGALLLTALPELLRALQDYKMMFYGVAMLVVMIVRPRGLITEDLLFRFRRRRFSAGGRALEG</sequence>
<dbReference type="STRING" id="1484.SA87_09590"/>
<feature type="transmembrane region" description="Helical" evidence="6">
    <location>
        <begin position="276"/>
        <end position="295"/>
    </location>
</feature>
<dbReference type="EMBL" id="JXBB01000012">
    <property type="protein sequence ID" value="OAR04748.1"/>
    <property type="molecule type" value="Genomic_DNA"/>
</dbReference>
<dbReference type="RefSeq" id="WP_066200181.1">
    <property type="nucleotide sequence ID" value="NZ_CBCSAS010000004.1"/>
</dbReference>
<dbReference type="GO" id="GO:0005886">
    <property type="term" value="C:plasma membrane"/>
    <property type="evidence" value="ECO:0007669"/>
    <property type="project" value="UniProtKB-SubCell"/>
</dbReference>
<dbReference type="InterPro" id="IPR043428">
    <property type="entry name" value="LivM-like"/>
</dbReference>
<feature type="transmembrane region" description="Helical" evidence="6">
    <location>
        <begin position="242"/>
        <end position="264"/>
    </location>
</feature>
<organism evidence="7 8">
    <name type="scientific">Hydrogenibacillus schlegelii</name>
    <name type="common">Bacillus schlegelii</name>
    <dbReference type="NCBI Taxonomy" id="1484"/>
    <lineage>
        <taxon>Bacteria</taxon>
        <taxon>Bacillati</taxon>
        <taxon>Bacillota</taxon>
        <taxon>Bacilli</taxon>
        <taxon>Bacillales</taxon>
        <taxon>Bacillales Family X. Incertae Sedis</taxon>
        <taxon>Hydrogenibacillus</taxon>
    </lineage>
</organism>
<evidence type="ECO:0000256" key="4">
    <source>
        <dbReference type="ARBA" id="ARBA00022989"/>
    </source>
</evidence>
<feature type="transmembrane region" description="Helical" evidence="6">
    <location>
        <begin position="150"/>
        <end position="169"/>
    </location>
</feature>
<accession>A0A132MG63</accession>
<comment type="caution">
    <text evidence="7">The sequence shown here is derived from an EMBL/GenBank/DDBJ whole genome shotgun (WGS) entry which is preliminary data.</text>
</comment>
<reference evidence="7 8" key="1">
    <citation type="submission" date="2015-09" db="EMBL/GenBank/DDBJ databases">
        <title>Draft genome sequence of Hydrogenibacillus schlegelii DSM 2000.</title>
        <authorList>
            <person name="Hemp J."/>
        </authorList>
    </citation>
    <scope>NUCLEOTIDE SEQUENCE [LARGE SCALE GENOMIC DNA]</scope>
    <source>
        <strain evidence="7 8">MA 48</strain>
    </source>
</reference>
<dbReference type="PANTHER" id="PTHR30482">
    <property type="entry name" value="HIGH-AFFINITY BRANCHED-CHAIN AMINO ACID TRANSPORT SYSTEM PERMEASE"/>
    <property type="match status" value="1"/>
</dbReference>
<dbReference type="PANTHER" id="PTHR30482:SF10">
    <property type="entry name" value="HIGH-AFFINITY BRANCHED-CHAIN AMINO ACID TRANSPORT PROTEIN BRAE"/>
    <property type="match status" value="1"/>
</dbReference>
<comment type="subcellular location">
    <subcellularLocation>
        <location evidence="1">Cell membrane</location>
        <topology evidence="1">Multi-pass membrane protein</topology>
    </subcellularLocation>
</comment>
<feature type="transmembrane region" description="Helical" evidence="6">
    <location>
        <begin position="60"/>
        <end position="80"/>
    </location>
</feature>
<keyword evidence="3 6" id="KW-0812">Transmembrane</keyword>
<evidence type="ECO:0000256" key="1">
    <source>
        <dbReference type="ARBA" id="ARBA00004651"/>
    </source>
</evidence>
<feature type="transmembrane region" description="Helical" evidence="6">
    <location>
        <begin position="202"/>
        <end position="222"/>
    </location>
</feature>
<dbReference type="AlphaFoldDB" id="A0A132MG63"/>
<dbReference type="Proteomes" id="UP000243024">
    <property type="component" value="Unassembled WGS sequence"/>
</dbReference>
<keyword evidence="2" id="KW-1003">Cell membrane</keyword>
<evidence type="ECO:0000256" key="6">
    <source>
        <dbReference type="SAM" id="Phobius"/>
    </source>
</evidence>
<keyword evidence="4 6" id="KW-1133">Transmembrane helix</keyword>
<name>A0A132MG63_HYDSH</name>
<gene>
    <name evidence="7" type="ORF">SA87_09590</name>
</gene>
<evidence type="ECO:0000256" key="2">
    <source>
        <dbReference type="ARBA" id="ARBA00022475"/>
    </source>
</evidence>
<dbReference type="GO" id="GO:0015658">
    <property type="term" value="F:branched-chain amino acid transmembrane transporter activity"/>
    <property type="evidence" value="ECO:0007669"/>
    <property type="project" value="InterPro"/>
</dbReference>
<feature type="transmembrane region" description="Helical" evidence="6">
    <location>
        <begin position="12"/>
        <end position="29"/>
    </location>
</feature>
<protein>
    <submittedName>
        <fullName evidence="7">Amino acid ABC transporter</fullName>
    </submittedName>
</protein>